<comment type="cofactor">
    <cofactor evidence="1 11">
        <name>Zn(2+)</name>
        <dbReference type="ChEBI" id="CHEBI:29105"/>
    </cofactor>
</comment>
<evidence type="ECO:0000256" key="8">
    <source>
        <dbReference type="ARBA" id="ARBA00022989"/>
    </source>
</evidence>
<comment type="similarity">
    <text evidence="3 11">Belongs to the peptidase M50B family.</text>
</comment>
<feature type="domain" description="PDZ" evidence="12">
    <location>
        <begin position="210"/>
        <end position="278"/>
    </location>
</feature>
<dbReference type="Pfam" id="PF02163">
    <property type="entry name" value="Peptidase_M50"/>
    <property type="match status" value="1"/>
</dbReference>
<dbReference type="CDD" id="cd23082">
    <property type="entry name" value="cpPDZ1_EcRseP-like"/>
    <property type="match status" value="1"/>
</dbReference>
<evidence type="ECO:0000256" key="9">
    <source>
        <dbReference type="ARBA" id="ARBA00023049"/>
    </source>
</evidence>
<dbReference type="InterPro" id="IPR036034">
    <property type="entry name" value="PDZ_sf"/>
</dbReference>
<organism evidence="13 14">
    <name type="scientific">Aliidiomarina sanyensis</name>
    <dbReference type="NCBI Taxonomy" id="1249555"/>
    <lineage>
        <taxon>Bacteria</taxon>
        <taxon>Pseudomonadati</taxon>
        <taxon>Pseudomonadota</taxon>
        <taxon>Gammaproteobacteria</taxon>
        <taxon>Alteromonadales</taxon>
        <taxon>Idiomarinaceae</taxon>
        <taxon>Aliidiomarina</taxon>
    </lineage>
</organism>
<dbReference type="OrthoDB" id="9782003at2"/>
<sequence>MEQLLWSIGGFIVALGLVVTFHEFGHFWVARRCGVKVLTFSIGFGKPIFSWKGKDGTQYQIAAIPLGGYVRMLDHELDPVSENEVPQSFRAKSVKERFAIVLAGPMANFIFAIAALWLMLMIGMPAVKPIVGDITEGSIADAAGLQSGSEILAIDQRRVQDWQDVNLALVRRMGSSETTFEVLEPSGQQREIRIPLDTWRFDPDRESTIGSLGIDVFRPKILSNITQIAADSPAASSALAVGDKIIGFNGTRSEDWEQIRSFIAERPNTVVTFLIDRDGRERSLEVRLGEIEGRGYLGVVTEAEPYPEAYRFTLQYGPIEALQGGVARTWNLMGLTMNMVGKLLTGDVSVKNLSGPVGIAQGAGAHASYGLVYFLSFLALISVSLGILNLLPIPMLDGGHLLFYVIEWIRGKPVPEQVQEVSFRVGLLLLMTLLAVTLFNDVGRLFS</sequence>
<keyword evidence="5 11" id="KW-0812">Transmembrane</keyword>
<dbReference type="PROSITE" id="PS50106">
    <property type="entry name" value="PDZ"/>
    <property type="match status" value="1"/>
</dbReference>
<keyword evidence="7 11" id="KW-0862">Zinc</keyword>
<dbReference type="GO" id="GO:0004222">
    <property type="term" value="F:metalloendopeptidase activity"/>
    <property type="evidence" value="ECO:0007669"/>
    <property type="project" value="InterPro"/>
</dbReference>
<evidence type="ECO:0000256" key="2">
    <source>
        <dbReference type="ARBA" id="ARBA00004141"/>
    </source>
</evidence>
<feature type="transmembrane region" description="Helical" evidence="11">
    <location>
        <begin position="6"/>
        <end position="29"/>
    </location>
</feature>
<dbReference type="InterPro" id="IPR001478">
    <property type="entry name" value="PDZ"/>
</dbReference>
<dbReference type="EMBL" id="PIPM01000001">
    <property type="protein sequence ID" value="RUO36320.1"/>
    <property type="molecule type" value="Genomic_DNA"/>
</dbReference>
<dbReference type="NCBIfam" id="TIGR00054">
    <property type="entry name" value="RIP metalloprotease RseP"/>
    <property type="match status" value="1"/>
</dbReference>
<feature type="transmembrane region" description="Helical" evidence="11">
    <location>
        <begin position="371"/>
        <end position="391"/>
    </location>
</feature>
<feature type="transmembrane region" description="Helical" evidence="11">
    <location>
        <begin position="98"/>
        <end position="120"/>
    </location>
</feature>
<dbReference type="SUPFAM" id="SSF50156">
    <property type="entry name" value="PDZ domain-like"/>
    <property type="match status" value="2"/>
</dbReference>
<evidence type="ECO:0000259" key="12">
    <source>
        <dbReference type="PROSITE" id="PS50106"/>
    </source>
</evidence>
<proteinExistence type="inferred from homology"/>
<dbReference type="Proteomes" id="UP000288405">
    <property type="component" value="Unassembled WGS sequence"/>
</dbReference>
<evidence type="ECO:0000256" key="1">
    <source>
        <dbReference type="ARBA" id="ARBA00001947"/>
    </source>
</evidence>
<dbReference type="SMART" id="SM00228">
    <property type="entry name" value="PDZ"/>
    <property type="match status" value="2"/>
</dbReference>
<feature type="transmembrane region" description="Helical" evidence="11">
    <location>
        <begin position="421"/>
        <end position="439"/>
    </location>
</feature>
<dbReference type="NCBIfam" id="NF008046">
    <property type="entry name" value="PRK10779.1"/>
    <property type="match status" value="1"/>
</dbReference>
<comment type="subcellular location">
    <subcellularLocation>
        <location evidence="2">Membrane</location>
        <topology evidence="2">Multi-pass membrane protein</topology>
    </subcellularLocation>
</comment>
<accession>A0A432WRC1</accession>
<keyword evidence="6 11" id="KW-0378">Hydrolase</keyword>
<keyword evidence="4" id="KW-0645">Protease</keyword>
<evidence type="ECO:0000313" key="14">
    <source>
        <dbReference type="Proteomes" id="UP000288405"/>
    </source>
</evidence>
<evidence type="ECO:0000256" key="10">
    <source>
        <dbReference type="ARBA" id="ARBA00023136"/>
    </source>
</evidence>
<dbReference type="PANTHER" id="PTHR42837">
    <property type="entry name" value="REGULATOR OF SIGMA-E PROTEASE RSEP"/>
    <property type="match status" value="1"/>
</dbReference>
<dbReference type="EC" id="3.4.24.-" evidence="11"/>
<dbReference type="RefSeq" id="WP_126775632.1">
    <property type="nucleotide sequence ID" value="NZ_PIPM01000001.1"/>
</dbReference>
<dbReference type="InterPro" id="IPR004387">
    <property type="entry name" value="Pept_M50_Zn"/>
</dbReference>
<comment type="caution">
    <text evidence="13">The sequence shown here is derived from an EMBL/GenBank/DDBJ whole genome shotgun (WGS) entry which is preliminary data.</text>
</comment>
<evidence type="ECO:0000256" key="11">
    <source>
        <dbReference type="RuleBase" id="RU362031"/>
    </source>
</evidence>
<evidence type="ECO:0000256" key="4">
    <source>
        <dbReference type="ARBA" id="ARBA00022670"/>
    </source>
</evidence>
<dbReference type="InterPro" id="IPR008915">
    <property type="entry name" value="Peptidase_M50"/>
</dbReference>
<dbReference type="PANTHER" id="PTHR42837:SF2">
    <property type="entry name" value="MEMBRANE METALLOPROTEASE ARASP2, CHLOROPLASTIC-RELATED"/>
    <property type="match status" value="1"/>
</dbReference>
<reference evidence="13 14" key="1">
    <citation type="journal article" date="2011" name="Front. Microbiol.">
        <title>Genomic signatures of strain selection and enhancement in Bacillus atrophaeus var. globigii, a historical biowarfare simulant.</title>
        <authorList>
            <person name="Gibbons H.S."/>
            <person name="Broomall S.M."/>
            <person name="McNew L.A."/>
            <person name="Daligault H."/>
            <person name="Chapman C."/>
            <person name="Bruce D."/>
            <person name="Karavis M."/>
            <person name="Krepps M."/>
            <person name="McGregor P.A."/>
            <person name="Hong C."/>
            <person name="Park K.H."/>
            <person name="Akmal A."/>
            <person name="Feldman A."/>
            <person name="Lin J.S."/>
            <person name="Chang W.E."/>
            <person name="Higgs B.W."/>
            <person name="Demirev P."/>
            <person name="Lindquist J."/>
            <person name="Liem A."/>
            <person name="Fochler E."/>
            <person name="Read T.D."/>
            <person name="Tapia R."/>
            <person name="Johnson S."/>
            <person name="Bishop-Lilly K.A."/>
            <person name="Detter C."/>
            <person name="Han C."/>
            <person name="Sozhamannan S."/>
            <person name="Rosenzweig C.N."/>
            <person name="Skowronski E.W."/>
        </authorList>
    </citation>
    <scope>NUCLEOTIDE SEQUENCE [LARGE SCALE GENOMIC DNA]</scope>
    <source>
        <strain evidence="13 14">GYP-17</strain>
    </source>
</reference>
<dbReference type="GO" id="GO:0006508">
    <property type="term" value="P:proteolysis"/>
    <property type="evidence" value="ECO:0007669"/>
    <property type="project" value="UniProtKB-KW"/>
</dbReference>
<protein>
    <recommendedName>
        <fullName evidence="11">Zinc metalloprotease</fullName>
        <ecNumber evidence="11">3.4.24.-</ecNumber>
    </recommendedName>
</protein>
<evidence type="ECO:0000256" key="3">
    <source>
        <dbReference type="ARBA" id="ARBA00007931"/>
    </source>
</evidence>
<dbReference type="GO" id="GO:0046872">
    <property type="term" value="F:metal ion binding"/>
    <property type="evidence" value="ECO:0007669"/>
    <property type="project" value="UniProtKB-KW"/>
</dbReference>
<keyword evidence="8 11" id="KW-1133">Transmembrane helix</keyword>
<dbReference type="AlphaFoldDB" id="A0A432WRC1"/>
<evidence type="ECO:0000256" key="7">
    <source>
        <dbReference type="ARBA" id="ARBA00022833"/>
    </source>
</evidence>
<dbReference type="CDD" id="cd06163">
    <property type="entry name" value="S2P-M50_PDZ_RseP-like"/>
    <property type="match status" value="1"/>
</dbReference>
<keyword evidence="14" id="KW-1185">Reference proteome</keyword>
<name>A0A432WRC1_9GAMM</name>
<evidence type="ECO:0000256" key="5">
    <source>
        <dbReference type="ARBA" id="ARBA00022692"/>
    </source>
</evidence>
<keyword evidence="10 11" id="KW-0472">Membrane</keyword>
<dbReference type="GO" id="GO:0016020">
    <property type="term" value="C:membrane"/>
    <property type="evidence" value="ECO:0007669"/>
    <property type="project" value="UniProtKB-SubCell"/>
</dbReference>
<keyword evidence="11" id="KW-0479">Metal-binding</keyword>
<evidence type="ECO:0000313" key="13">
    <source>
        <dbReference type="EMBL" id="RUO36320.1"/>
    </source>
</evidence>
<keyword evidence="9 11" id="KW-0482">Metalloprotease</keyword>
<dbReference type="Gene3D" id="2.30.42.10">
    <property type="match status" value="2"/>
</dbReference>
<evidence type="ECO:0000256" key="6">
    <source>
        <dbReference type="ARBA" id="ARBA00022801"/>
    </source>
</evidence>
<gene>
    <name evidence="13" type="ORF">CWE11_00425</name>
</gene>